<evidence type="ECO:0000313" key="2">
    <source>
        <dbReference type="EMBL" id="SFC94864.1"/>
    </source>
</evidence>
<organism evidence="2 3">
    <name type="scientific">Zunongwangia mangrovi</name>
    <dbReference type="NCBI Taxonomy" id="1334022"/>
    <lineage>
        <taxon>Bacteria</taxon>
        <taxon>Pseudomonadati</taxon>
        <taxon>Bacteroidota</taxon>
        <taxon>Flavobacteriia</taxon>
        <taxon>Flavobacteriales</taxon>
        <taxon>Flavobacteriaceae</taxon>
        <taxon>Zunongwangia</taxon>
    </lineage>
</organism>
<keyword evidence="1" id="KW-0812">Transmembrane</keyword>
<feature type="transmembrane region" description="Helical" evidence="1">
    <location>
        <begin position="24"/>
        <end position="42"/>
    </location>
</feature>
<evidence type="ECO:0000256" key="1">
    <source>
        <dbReference type="SAM" id="Phobius"/>
    </source>
</evidence>
<evidence type="ECO:0000313" key="3">
    <source>
        <dbReference type="Proteomes" id="UP000199438"/>
    </source>
</evidence>
<gene>
    <name evidence="2" type="ORF">SAMN04487907_1222</name>
</gene>
<keyword evidence="1" id="KW-0472">Membrane</keyword>
<sequence length="125" mass="14808">MLLVSVVVYYAAFAIYSIIQNVGFYDFLLLVAPSISFLIYTVQNSLSLKRHIESKNETLNQIDHYINKYSKKKKVPKENILRQIQDVIYTERTVPEKIPDWFYYLYKEDNENRTDQIVKSIIASF</sequence>
<name>A0A1I1NAV4_9FLAO</name>
<dbReference type="STRING" id="1334022.SAMN04487907_1222"/>
<accession>A0A1I1NAV4</accession>
<protein>
    <submittedName>
        <fullName evidence="2">Uncharacterized protein</fullName>
    </submittedName>
</protein>
<keyword evidence="3" id="KW-1185">Reference proteome</keyword>
<proteinExistence type="predicted"/>
<dbReference type="Proteomes" id="UP000199438">
    <property type="component" value="Unassembled WGS sequence"/>
</dbReference>
<dbReference type="InterPro" id="IPR049920">
    <property type="entry name" value="IK1_05631-like"/>
</dbReference>
<keyword evidence="1" id="KW-1133">Transmembrane helix</keyword>
<dbReference type="EMBL" id="FOKV01000022">
    <property type="protein sequence ID" value="SFC94864.1"/>
    <property type="molecule type" value="Genomic_DNA"/>
</dbReference>
<reference evidence="3" key="1">
    <citation type="submission" date="2016-10" db="EMBL/GenBank/DDBJ databases">
        <authorList>
            <person name="Varghese N."/>
            <person name="Submissions S."/>
        </authorList>
    </citation>
    <scope>NUCLEOTIDE SEQUENCE [LARGE SCALE GENOMIC DNA]</scope>
    <source>
        <strain evidence="3">DSM 24499</strain>
    </source>
</reference>
<dbReference type="AlphaFoldDB" id="A0A1I1NAV4"/>
<dbReference type="Pfam" id="PF18159">
    <property type="entry name" value="S_4TM"/>
    <property type="match status" value="1"/>
</dbReference>